<keyword evidence="3" id="KW-1185">Reference proteome</keyword>
<dbReference type="Gene3D" id="3.40.630.30">
    <property type="match status" value="1"/>
</dbReference>
<dbReference type="PROSITE" id="PS51186">
    <property type="entry name" value="GNAT"/>
    <property type="match status" value="1"/>
</dbReference>
<dbReference type="SUPFAM" id="SSF55729">
    <property type="entry name" value="Acyl-CoA N-acyltransferases (Nat)"/>
    <property type="match status" value="1"/>
</dbReference>
<evidence type="ECO:0000313" key="2">
    <source>
        <dbReference type="EMBL" id="GAA0774662.1"/>
    </source>
</evidence>
<reference evidence="2 3" key="1">
    <citation type="journal article" date="2019" name="Int. J. Syst. Evol. Microbiol.">
        <title>The Global Catalogue of Microorganisms (GCM) 10K type strain sequencing project: providing services to taxonomists for standard genome sequencing and annotation.</title>
        <authorList>
            <consortium name="The Broad Institute Genomics Platform"/>
            <consortium name="The Broad Institute Genome Sequencing Center for Infectious Disease"/>
            <person name="Wu L."/>
            <person name="Ma J."/>
        </authorList>
    </citation>
    <scope>NUCLEOTIDE SEQUENCE [LARGE SCALE GENOMIC DNA]</scope>
    <source>
        <strain evidence="2 3">JCM 1417</strain>
    </source>
</reference>
<dbReference type="InterPro" id="IPR016181">
    <property type="entry name" value="Acyl_CoA_acyltransferase"/>
</dbReference>
<dbReference type="InterPro" id="IPR000182">
    <property type="entry name" value="GNAT_dom"/>
</dbReference>
<evidence type="ECO:0000259" key="1">
    <source>
        <dbReference type="PROSITE" id="PS51186"/>
    </source>
</evidence>
<comment type="caution">
    <text evidence="2">The sequence shown here is derived from an EMBL/GenBank/DDBJ whole genome shotgun (WGS) entry which is preliminary data.</text>
</comment>
<accession>A0ABN1KSR8</accession>
<evidence type="ECO:0000313" key="3">
    <source>
        <dbReference type="Proteomes" id="UP001501047"/>
    </source>
</evidence>
<dbReference type="RefSeq" id="WP_343826759.1">
    <property type="nucleotide sequence ID" value="NZ_BAAACI010000006.1"/>
</dbReference>
<dbReference type="Pfam" id="PF00583">
    <property type="entry name" value="Acetyltransf_1"/>
    <property type="match status" value="1"/>
</dbReference>
<organism evidence="2 3">
    <name type="scientific">Clostridium subterminale</name>
    <dbReference type="NCBI Taxonomy" id="1550"/>
    <lineage>
        <taxon>Bacteria</taxon>
        <taxon>Bacillati</taxon>
        <taxon>Bacillota</taxon>
        <taxon>Clostridia</taxon>
        <taxon>Eubacteriales</taxon>
        <taxon>Clostridiaceae</taxon>
        <taxon>Clostridium</taxon>
    </lineage>
</organism>
<feature type="domain" description="N-acetyltransferase" evidence="1">
    <location>
        <begin position="2"/>
        <end position="146"/>
    </location>
</feature>
<gene>
    <name evidence="2" type="ORF">GCM10008908_24890</name>
</gene>
<dbReference type="CDD" id="cd04301">
    <property type="entry name" value="NAT_SF"/>
    <property type="match status" value="1"/>
</dbReference>
<dbReference type="EMBL" id="BAAACI010000006">
    <property type="protein sequence ID" value="GAA0774662.1"/>
    <property type="molecule type" value="Genomic_DNA"/>
</dbReference>
<proteinExistence type="predicted"/>
<sequence length="146" mass="16971">MIYLEEVTEKNWREVKSLEVEKEQQQYVCSNVGILAKAYAFSSQRSQAKAIYNDSEIVGLLMYRECDEVQAFVFDQMMIDCRFQRKGYGEEAVSKAIKLMRNNGKYNRIVLCYCDGDIIAKNLYTKLGFYHTGEVDEDEIIMALDL</sequence>
<name>A0ABN1KSR8_CLOSU</name>
<dbReference type="Proteomes" id="UP001501047">
    <property type="component" value="Unassembled WGS sequence"/>
</dbReference>
<protein>
    <submittedName>
        <fullName evidence="2">GNAT family N-acetyltransferase</fullName>
    </submittedName>
</protein>